<proteinExistence type="predicted"/>
<comment type="caution">
    <text evidence="2">The sequence shown here is derived from an EMBL/GenBank/DDBJ whole genome shotgun (WGS) entry which is preliminary data.</text>
</comment>
<protein>
    <submittedName>
        <fullName evidence="2">Uncharacterized protein</fullName>
    </submittedName>
</protein>
<dbReference type="Proteomes" id="UP000784294">
    <property type="component" value="Unassembled WGS sequence"/>
</dbReference>
<evidence type="ECO:0000313" key="3">
    <source>
        <dbReference type="Proteomes" id="UP000784294"/>
    </source>
</evidence>
<dbReference type="EMBL" id="CAAALY010251932">
    <property type="protein sequence ID" value="VEL36319.1"/>
    <property type="molecule type" value="Genomic_DNA"/>
</dbReference>
<dbReference type="SUPFAM" id="SSF51695">
    <property type="entry name" value="PLC-like phosphodiesterases"/>
    <property type="match status" value="1"/>
</dbReference>
<dbReference type="Gene3D" id="3.20.20.190">
    <property type="entry name" value="Phosphatidylinositol (PI) phosphodiesterase"/>
    <property type="match status" value="1"/>
</dbReference>
<dbReference type="AlphaFoldDB" id="A0A448XH04"/>
<dbReference type="GO" id="GO:0008081">
    <property type="term" value="F:phosphoric diester hydrolase activity"/>
    <property type="evidence" value="ECO:0007669"/>
    <property type="project" value="InterPro"/>
</dbReference>
<evidence type="ECO:0000256" key="1">
    <source>
        <dbReference type="SAM" id="MobiDB-lite"/>
    </source>
</evidence>
<dbReference type="OrthoDB" id="1046782at2759"/>
<evidence type="ECO:0000313" key="2">
    <source>
        <dbReference type="EMBL" id="VEL36319.1"/>
    </source>
</evidence>
<feature type="region of interest" description="Disordered" evidence="1">
    <location>
        <begin position="1"/>
        <end position="24"/>
    </location>
</feature>
<keyword evidence="3" id="KW-1185">Reference proteome</keyword>
<sequence>MGSHDSASYSITQHSRLAPHTPGLTSAPLFTGRLGRSFFVGWSRTQLSSLIEQLSAGIRYLDLRVAVQKIRPTVPAPAIESNFETKEAVGQDSPLGETRLANRLQTEYC</sequence>
<accession>A0A448XH04</accession>
<reference evidence="2" key="1">
    <citation type="submission" date="2018-11" db="EMBL/GenBank/DDBJ databases">
        <authorList>
            <consortium name="Pathogen Informatics"/>
        </authorList>
    </citation>
    <scope>NUCLEOTIDE SEQUENCE</scope>
</reference>
<dbReference type="InterPro" id="IPR017946">
    <property type="entry name" value="PLC-like_Pdiesterase_TIM-brl"/>
</dbReference>
<dbReference type="GO" id="GO:0006629">
    <property type="term" value="P:lipid metabolic process"/>
    <property type="evidence" value="ECO:0007669"/>
    <property type="project" value="InterPro"/>
</dbReference>
<name>A0A448XH04_9PLAT</name>
<gene>
    <name evidence="2" type="ORF">PXEA_LOCUS29759</name>
</gene>
<organism evidence="2 3">
    <name type="scientific">Protopolystoma xenopodis</name>
    <dbReference type="NCBI Taxonomy" id="117903"/>
    <lineage>
        <taxon>Eukaryota</taxon>
        <taxon>Metazoa</taxon>
        <taxon>Spiralia</taxon>
        <taxon>Lophotrochozoa</taxon>
        <taxon>Platyhelminthes</taxon>
        <taxon>Monogenea</taxon>
        <taxon>Polyopisthocotylea</taxon>
        <taxon>Polystomatidea</taxon>
        <taxon>Polystomatidae</taxon>
        <taxon>Protopolystoma</taxon>
    </lineage>
</organism>
<feature type="compositionally biased region" description="Polar residues" evidence="1">
    <location>
        <begin position="1"/>
        <end position="15"/>
    </location>
</feature>